<feature type="chain" id="PRO_5039425916" evidence="1">
    <location>
        <begin position="25"/>
        <end position="166"/>
    </location>
</feature>
<dbReference type="RefSeq" id="WP_013584541.1">
    <property type="nucleotide sequence ID" value="NC_015125.1"/>
</dbReference>
<dbReference type="EMBL" id="AP012052">
    <property type="protein sequence ID" value="BAJ74416.1"/>
    <property type="molecule type" value="Genomic_DNA"/>
</dbReference>
<gene>
    <name evidence="2" type="ordered locus">MTES_1452</name>
</gene>
<proteinExistence type="predicted"/>
<dbReference type="HOGENOM" id="CLU_1600833_0_0_11"/>
<reference key="2">
    <citation type="submission" date="2011-02" db="EMBL/GenBank/DDBJ databases">
        <title>Genome sequence of Microbacterium testaceum StLB037.</title>
        <authorList>
            <person name="Morohoshi T."/>
            <person name="Wang W.Z."/>
            <person name="Someya N."/>
            <person name="Ikeda T."/>
        </authorList>
    </citation>
    <scope>NUCLEOTIDE SEQUENCE</scope>
    <source>
        <strain>StLB037</strain>
    </source>
</reference>
<feature type="signal peptide" evidence="1">
    <location>
        <begin position="1"/>
        <end position="24"/>
    </location>
</feature>
<dbReference type="Proteomes" id="UP000008975">
    <property type="component" value="Chromosome"/>
</dbReference>
<keyword evidence="1" id="KW-0732">Signal</keyword>
<organism evidence="2 3">
    <name type="scientific">Microbacterium testaceum (strain StLB037)</name>
    <dbReference type="NCBI Taxonomy" id="979556"/>
    <lineage>
        <taxon>Bacteria</taxon>
        <taxon>Bacillati</taxon>
        <taxon>Actinomycetota</taxon>
        <taxon>Actinomycetes</taxon>
        <taxon>Micrococcales</taxon>
        <taxon>Microbacteriaceae</taxon>
        <taxon>Microbacterium</taxon>
    </lineage>
</organism>
<evidence type="ECO:0000313" key="3">
    <source>
        <dbReference type="Proteomes" id="UP000008975"/>
    </source>
</evidence>
<name>E8N8H1_MICTS</name>
<accession>E8N8H1</accession>
<dbReference type="PROSITE" id="PS51257">
    <property type="entry name" value="PROKAR_LIPOPROTEIN"/>
    <property type="match status" value="1"/>
</dbReference>
<evidence type="ECO:0000256" key="1">
    <source>
        <dbReference type="SAM" id="SignalP"/>
    </source>
</evidence>
<dbReference type="OrthoDB" id="5071629at2"/>
<reference evidence="2 3" key="1">
    <citation type="journal article" date="2011" name="J. Bacteriol.">
        <title>Genome sequence of Microbacterium testaceum StLB037, an N-acylhomoserine lactone-degrading bacterium isolated from potato leaves.</title>
        <authorList>
            <person name="Morohoshi T."/>
            <person name="Wang W.-Z."/>
            <person name="Someya N."/>
            <person name="Ikeda T."/>
        </authorList>
    </citation>
    <scope>NUCLEOTIDE SEQUENCE [LARGE SCALE GENOMIC DNA]</scope>
    <source>
        <strain evidence="2 3">StLB037</strain>
    </source>
</reference>
<dbReference type="KEGG" id="mts:MTES_1452"/>
<protein>
    <submittedName>
        <fullName evidence="2">Lactoylglutathione lyase</fullName>
    </submittedName>
</protein>
<dbReference type="AlphaFoldDB" id="E8N8H1"/>
<keyword evidence="2" id="KW-0456">Lyase</keyword>
<sequence>MRRHPSLSLLAVPLLAMGFAGCTADAPTDVPTRTFTKSMNEVRSDARAVSDALVAAFGEVKFDQPHNDDVEACADEDPGIARWNWIRVFGATDPASTIAEIRETYASDVTTSDTPGDVEVAPGRSVIATSPYTLIRNDTGSYLLQSQTGAEGIVTITVFSACGVLS</sequence>
<evidence type="ECO:0000313" key="2">
    <source>
        <dbReference type="EMBL" id="BAJ74416.1"/>
    </source>
</evidence>
<dbReference type="GO" id="GO:0016829">
    <property type="term" value="F:lyase activity"/>
    <property type="evidence" value="ECO:0007669"/>
    <property type="project" value="UniProtKB-KW"/>
</dbReference>